<dbReference type="SUPFAM" id="SSF53649">
    <property type="entry name" value="Alkaline phosphatase-like"/>
    <property type="match status" value="1"/>
</dbReference>
<name>A0A653FP21_MYCSM</name>
<proteinExistence type="predicted"/>
<gene>
    <name evidence="1" type="ORF">BIN_B_05311</name>
</gene>
<dbReference type="EMBL" id="LR589661">
    <property type="protein sequence ID" value="VTP10962.1"/>
    <property type="molecule type" value="Genomic_DNA"/>
</dbReference>
<protein>
    <submittedName>
        <fullName evidence="1">Uncharacterized protein</fullName>
    </submittedName>
</protein>
<reference evidence="1" key="1">
    <citation type="submission" date="2019-05" db="EMBL/GenBank/DDBJ databases">
        <authorList>
            <person name="Naeem R."/>
            <person name="Antony C."/>
            <person name="Guan Q."/>
        </authorList>
    </citation>
    <scope>NUCLEOTIDE SEQUENCE</scope>
    <source>
        <strain evidence="1">1</strain>
    </source>
</reference>
<evidence type="ECO:0000313" key="1">
    <source>
        <dbReference type="EMBL" id="VTP10962.1"/>
    </source>
</evidence>
<organism evidence="1">
    <name type="scientific">Mycolicibacterium smegmatis</name>
    <name type="common">Mycobacterium smegmatis</name>
    <dbReference type="NCBI Taxonomy" id="1772"/>
    <lineage>
        <taxon>Bacteria</taxon>
        <taxon>Bacillati</taxon>
        <taxon>Actinomycetota</taxon>
        <taxon>Actinomycetes</taxon>
        <taxon>Mycobacteriales</taxon>
        <taxon>Mycobacteriaceae</taxon>
        <taxon>Mycolicibacterium</taxon>
    </lineage>
</organism>
<accession>A0A653FP21</accession>
<sequence length="283" mass="30669">MSYAKTTCRGTGAPIRDMRFAGRLVQKGAVTSESPGDGVIAARLPGGGVLPFPPVPSASVAGPTLEESTYQPRVVPKRLHADSPNIVIVLIDDAGPGLPSTFGGEVTTSTLDRVCAEGVGVSSKAQGLQRRQAVFHVLGQRLSAGPHHIMKEWADRYAGKFDDGWDAYRRRVFDRANAKGWIPPNCELTERDPQLAGWDQIPEDEKPFQRRLMEVAAGYANARRSPSRDTSIGPRRLHVEGVVAAASIHPDDLSPHWTCGNRKVGCDDFPGARGRWGGRFQRG</sequence>
<dbReference type="InterPro" id="IPR017850">
    <property type="entry name" value="Alkaline_phosphatase_core_sf"/>
</dbReference>
<dbReference type="AlphaFoldDB" id="A0A653FP21"/>
<dbReference type="Gene3D" id="3.40.720.10">
    <property type="entry name" value="Alkaline Phosphatase, subunit A"/>
    <property type="match status" value="1"/>
</dbReference>